<evidence type="ECO:0000313" key="1">
    <source>
        <dbReference type="EMBL" id="CAD8399824.1"/>
    </source>
</evidence>
<name>A0A7S0BPV5_9RHOD</name>
<dbReference type="AlphaFoldDB" id="A0A7S0BPV5"/>
<protein>
    <submittedName>
        <fullName evidence="1">Uncharacterized protein</fullName>
    </submittedName>
</protein>
<reference evidence="1" key="1">
    <citation type="submission" date="2021-01" db="EMBL/GenBank/DDBJ databases">
        <authorList>
            <person name="Corre E."/>
            <person name="Pelletier E."/>
            <person name="Niang G."/>
            <person name="Scheremetjew M."/>
            <person name="Finn R."/>
            <person name="Kale V."/>
            <person name="Holt S."/>
            <person name="Cochrane G."/>
            <person name="Meng A."/>
            <person name="Brown T."/>
            <person name="Cohen L."/>
        </authorList>
    </citation>
    <scope>NUCLEOTIDE SEQUENCE</scope>
    <source>
        <strain evidence="1">UTEX LB 2760</strain>
    </source>
</reference>
<gene>
    <name evidence="1" type="ORF">RMAR0315_LOCUS9817</name>
</gene>
<dbReference type="EMBL" id="HBEK01017958">
    <property type="protein sequence ID" value="CAD8399824.1"/>
    <property type="molecule type" value="Transcribed_RNA"/>
</dbReference>
<organism evidence="1">
    <name type="scientific">Rhodosorus marinus</name>
    <dbReference type="NCBI Taxonomy" id="101924"/>
    <lineage>
        <taxon>Eukaryota</taxon>
        <taxon>Rhodophyta</taxon>
        <taxon>Stylonematophyceae</taxon>
        <taxon>Stylonematales</taxon>
        <taxon>Stylonemataceae</taxon>
        <taxon>Rhodosorus</taxon>
    </lineage>
</organism>
<proteinExistence type="predicted"/>
<sequence length="105" mass="11834">MFGMKNNSDGRWVFWEVARWFCIQENRGSDQRKRKACIFEANGKWNQAKSGGIRDAQPFGSFGGDDSGWDGATRSLVLNEVSLNKAQVAEMRFARLLRIGFNVAA</sequence>
<accession>A0A7S0BPV5</accession>